<keyword evidence="2" id="KW-1185">Reference proteome</keyword>
<comment type="caution">
    <text evidence="1">The sequence shown here is derived from an EMBL/GenBank/DDBJ whole genome shotgun (WGS) entry which is preliminary data.</text>
</comment>
<dbReference type="RefSeq" id="WP_135483868.1">
    <property type="nucleotide sequence ID" value="NZ_SRMF01000005.1"/>
</dbReference>
<dbReference type="AlphaFoldDB" id="A0A4Z0WCE3"/>
<evidence type="ECO:0000313" key="1">
    <source>
        <dbReference type="EMBL" id="TGG92535.1"/>
    </source>
</evidence>
<dbReference type="EMBL" id="SRMF01000005">
    <property type="protein sequence ID" value="TGG92535.1"/>
    <property type="molecule type" value="Genomic_DNA"/>
</dbReference>
<dbReference type="OrthoDB" id="1550902at2"/>
<accession>A0A4Z0WCE3</accession>
<evidence type="ECO:0000313" key="2">
    <source>
        <dbReference type="Proteomes" id="UP000297475"/>
    </source>
</evidence>
<protein>
    <submittedName>
        <fullName evidence="1">Phage tail protein</fullName>
    </submittedName>
</protein>
<organism evidence="1 2">
    <name type="scientific">Natronospirillum operosum</name>
    <dbReference type="NCBI Taxonomy" id="2759953"/>
    <lineage>
        <taxon>Bacteria</taxon>
        <taxon>Pseudomonadati</taxon>
        <taxon>Pseudomonadota</taxon>
        <taxon>Gammaproteobacteria</taxon>
        <taxon>Oceanospirillales</taxon>
        <taxon>Natronospirillaceae</taxon>
        <taxon>Natronospirillum</taxon>
    </lineage>
</organism>
<gene>
    <name evidence="1" type="ORF">E4656_13785</name>
</gene>
<dbReference type="InterPro" id="IPR009734">
    <property type="entry name" value="Myoviridae_GpU"/>
</dbReference>
<reference evidence="1 2" key="1">
    <citation type="submission" date="2019-04" db="EMBL/GenBank/DDBJ databases">
        <title>Natronospirillum operosus gen. nov., sp. nov., a haloalkaliphilic satellite isolated from decaying biomass of laboratory culture of cyanobacterium Geitlerinema sp. and proposal of Natronospirillaceae fam. nov. and Saccharospirillaceae fam. nov.</title>
        <authorList>
            <person name="Kevbrin V."/>
            <person name="Boltyanskaya Y."/>
            <person name="Koziaeva V."/>
            <person name="Grouzdev D.S."/>
            <person name="Park M."/>
            <person name="Cho J."/>
        </authorList>
    </citation>
    <scope>NUCLEOTIDE SEQUENCE [LARGE SCALE GENOMIC DNA]</scope>
    <source>
        <strain evidence="1 2">G-116</strain>
    </source>
</reference>
<name>A0A4Z0WCE3_9GAMM</name>
<proteinExistence type="predicted"/>
<dbReference type="PIRSF" id="PIRSF029208">
    <property type="entry name" value="Phage_tail_GPU"/>
    <property type="match status" value="1"/>
</dbReference>
<sequence length="157" mass="17622">MVDIVSGLRNISRAREGLEAVRDQVKNRDRVMMMLGPYMLSVGTASPQQIDRKASFAWPAQERIGKRPLLQFTGRGQELIHIDGVIYPEYKGGLRQMQALREMAGSGRRWLLVDGLGVVYGLYAILEVDEVGSAYTKFGSPKRIEFQLQLEYAGDSD</sequence>
<dbReference type="Pfam" id="PF06995">
    <property type="entry name" value="Phage_P2_GpU"/>
    <property type="match status" value="1"/>
</dbReference>
<dbReference type="InterPro" id="IPR016912">
    <property type="entry name" value="Phage_P2_GpU"/>
</dbReference>
<dbReference type="Proteomes" id="UP000297475">
    <property type="component" value="Unassembled WGS sequence"/>
</dbReference>